<keyword evidence="2" id="KW-1185">Reference proteome</keyword>
<name>A0ACD1E705_9MICO</name>
<organism evidence="1 2">
    <name type="scientific">Curtobacterium aetherium</name>
    <dbReference type="NCBI Taxonomy" id="2841594"/>
    <lineage>
        <taxon>Bacteria</taxon>
        <taxon>Bacillati</taxon>
        <taxon>Actinomycetota</taxon>
        <taxon>Actinomycetes</taxon>
        <taxon>Micrococcales</taxon>
        <taxon>Microbacteriaceae</taxon>
        <taxon>Curtobacterium</taxon>
    </lineage>
</organism>
<proteinExistence type="predicted"/>
<evidence type="ECO:0000313" key="2">
    <source>
        <dbReference type="Proteomes" id="UP000681794"/>
    </source>
</evidence>
<reference evidence="1" key="1">
    <citation type="submission" date="2021-06" db="EMBL/GenBank/DDBJ databases">
        <authorList>
            <person name="Ellington A.J."/>
            <person name="Bryan N.C."/>
            <person name="Christner B.C."/>
            <person name="Reisch C.R."/>
        </authorList>
    </citation>
    <scope>NUCLEOTIDE SEQUENCE</scope>
    <source>
        <strain evidence="1">L6-1</strain>
    </source>
</reference>
<protein>
    <submittedName>
        <fullName evidence="1">DUF3093 domain-containing protein</fullName>
    </submittedName>
</protein>
<gene>
    <name evidence="1" type="ORF">KM842_05910</name>
</gene>
<dbReference type="Proteomes" id="UP000681794">
    <property type="component" value="Chromosome"/>
</dbReference>
<dbReference type="EMBL" id="CP076544">
    <property type="protein sequence ID" value="QWS34670.1"/>
    <property type="molecule type" value="Genomic_DNA"/>
</dbReference>
<sequence>MTVYRERLWAPPALYLATALVIPASLLVFLPISVTAGVVVAIGMELAVLVLLWVLAPVVEVTDTEFRAGRAHLPRTAVGEVAGYTGTAATSQRGPELDARAWTLFRGYVHGVVKVEVRDAADPTPYWLVSVRDPEAVTRALTTGATSAGTATAAER</sequence>
<evidence type="ECO:0000313" key="1">
    <source>
        <dbReference type="EMBL" id="QWS34670.1"/>
    </source>
</evidence>
<accession>A0ACD1E705</accession>